<evidence type="ECO:0000313" key="3">
    <source>
        <dbReference type="Proteomes" id="UP000681967"/>
    </source>
</evidence>
<organism evidence="2 3">
    <name type="scientific">Rotaria magnacalcarata</name>
    <dbReference type="NCBI Taxonomy" id="392030"/>
    <lineage>
        <taxon>Eukaryota</taxon>
        <taxon>Metazoa</taxon>
        <taxon>Spiralia</taxon>
        <taxon>Gnathifera</taxon>
        <taxon>Rotifera</taxon>
        <taxon>Eurotatoria</taxon>
        <taxon>Bdelloidea</taxon>
        <taxon>Philodinida</taxon>
        <taxon>Philodinidae</taxon>
        <taxon>Rotaria</taxon>
    </lineage>
</organism>
<protein>
    <submittedName>
        <fullName evidence="2">Uncharacterized protein</fullName>
    </submittedName>
</protein>
<name>A0A8S2W7E9_9BILA</name>
<accession>A0A8S2W7E9</accession>
<feature type="region of interest" description="Disordered" evidence="1">
    <location>
        <begin position="1"/>
        <end position="47"/>
    </location>
</feature>
<feature type="non-terminal residue" evidence="2">
    <location>
        <position position="47"/>
    </location>
</feature>
<dbReference type="Proteomes" id="UP000681967">
    <property type="component" value="Unassembled WGS sequence"/>
</dbReference>
<dbReference type="AlphaFoldDB" id="A0A8S2W7E9"/>
<dbReference type="EMBL" id="CAJOBH010060561">
    <property type="protein sequence ID" value="CAF4422625.1"/>
    <property type="molecule type" value="Genomic_DNA"/>
</dbReference>
<evidence type="ECO:0000256" key="1">
    <source>
        <dbReference type="SAM" id="MobiDB-lite"/>
    </source>
</evidence>
<gene>
    <name evidence="2" type="ORF">BYL167_LOCUS32536</name>
</gene>
<reference evidence="2" key="1">
    <citation type="submission" date="2021-02" db="EMBL/GenBank/DDBJ databases">
        <authorList>
            <person name="Nowell W R."/>
        </authorList>
    </citation>
    <scope>NUCLEOTIDE SEQUENCE</scope>
</reference>
<comment type="caution">
    <text evidence="2">The sequence shown here is derived from an EMBL/GenBank/DDBJ whole genome shotgun (WGS) entry which is preliminary data.</text>
</comment>
<feature type="non-terminal residue" evidence="2">
    <location>
        <position position="1"/>
    </location>
</feature>
<proteinExistence type="predicted"/>
<evidence type="ECO:0000313" key="2">
    <source>
        <dbReference type="EMBL" id="CAF4422625.1"/>
    </source>
</evidence>
<sequence length="47" mass="5103">MPIVEIQTQIQMNSSQDSLNEQDSSTVTQTAEPKPSNNNSDIPVATN</sequence>